<feature type="region of interest" description="Disordered" evidence="1">
    <location>
        <begin position="164"/>
        <end position="225"/>
    </location>
</feature>
<evidence type="ECO:0000313" key="4">
    <source>
        <dbReference type="Proteomes" id="UP000284375"/>
    </source>
</evidence>
<comment type="caution">
    <text evidence="3">The sequence shown here is derived from an EMBL/GenBank/DDBJ whole genome shotgun (WGS) entry which is preliminary data.</text>
</comment>
<feature type="compositionally biased region" description="Low complexity" evidence="1">
    <location>
        <begin position="95"/>
        <end position="111"/>
    </location>
</feature>
<keyword evidence="2" id="KW-0472">Membrane</keyword>
<dbReference type="OrthoDB" id="5426355at2759"/>
<evidence type="ECO:0000256" key="2">
    <source>
        <dbReference type="SAM" id="Phobius"/>
    </source>
</evidence>
<evidence type="ECO:0000256" key="1">
    <source>
        <dbReference type="SAM" id="MobiDB-lite"/>
    </source>
</evidence>
<keyword evidence="2" id="KW-0812">Transmembrane</keyword>
<dbReference type="Proteomes" id="UP000284375">
    <property type="component" value="Unassembled WGS sequence"/>
</dbReference>
<name>A0A423VEN3_CYTCH</name>
<evidence type="ECO:0000313" key="3">
    <source>
        <dbReference type="EMBL" id="ROV89421.1"/>
    </source>
</evidence>
<reference evidence="3 4" key="1">
    <citation type="submission" date="2015-09" db="EMBL/GenBank/DDBJ databases">
        <title>Host preference determinants of Valsa canker pathogens revealed by comparative genomics.</title>
        <authorList>
            <person name="Yin Z."/>
            <person name="Huang L."/>
        </authorList>
    </citation>
    <scope>NUCLEOTIDE SEQUENCE [LARGE SCALE GENOMIC DNA]</scope>
    <source>
        <strain evidence="3 4">YSFL</strain>
    </source>
</reference>
<dbReference type="EMBL" id="LJZO01000058">
    <property type="protein sequence ID" value="ROV89421.1"/>
    <property type="molecule type" value="Genomic_DNA"/>
</dbReference>
<keyword evidence="2" id="KW-1133">Transmembrane helix</keyword>
<evidence type="ECO:0008006" key="5">
    <source>
        <dbReference type="Google" id="ProtNLM"/>
    </source>
</evidence>
<gene>
    <name evidence="3" type="ORF">VSDG_08689</name>
</gene>
<accession>A0A423VEN3</accession>
<protein>
    <recommendedName>
        <fullName evidence="5">Integral membrane protein</fullName>
    </recommendedName>
</protein>
<keyword evidence="4" id="KW-1185">Reference proteome</keyword>
<dbReference type="AlphaFoldDB" id="A0A423VEN3"/>
<proteinExistence type="predicted"/>
<feature type="region of interest" description="Disordered" evidence="1">
    <location>
        <begin position="95"/>
        <end position="115"/>
    </location>
</feature>
<feature type="transmembrane region" description="Helical" evidence="2">
    <location>
        <begin position="125"/>
        <end position="146"/>
    </location>
</feature>
<organism evidence="3 4">
    <name type="scientific">Cytospora chrysosperma</name>
    <name type="common">Cytospora canker fungus</name>
    <name type="synonym">Sphaeria chrysosperma</name>
    <dbReference type="NCBI Taxonomy" id="252740"/>
    <lineage>
        <taxon>Eukaryota</taxon>
        <taxon>Fungi</taxon>
        <taxon>Dikarya</taxon>
        <taxon>Ascomycota</taxon>
        <taxon>Pezizomycotina</taxon>
        <taxon>Sordariomycetes</taxon>
        <taxon>Sordariomycetidae</taxon>
        <taxon>Diaporthales</taxon>
        <taxon>Cytosporaceae</taxon>
        <taxon>Cytospora</taxon>
    </lineage>
</organism>
<sequence length="225" mass="23263">MATTTLIPFANLPACASSCGPLYDVNGACVPPAATSAAASVYDACFCSDARLAAFSSTTAGVCDAACTASPAAYNTITSWYKSFCENAGNAAAASTTATSGSGSGKTSSSSSGGGGGWLSTHWQWVVFIVVMVVGIAGIWIGAAFWRRHYLRTKDRQYSLGKNLARRTGSGQNPYGGPVSGTPDRSQHSMSSRPGVFMPAPTGGSNMYHEKPSKAKKKWTTTGRT</sequence>